<accession>A0ABT4DSX3</accession>
<sequence length="271" mass="30928">MDEIVAELHKLGFSQYEAKAYVGLLRTSPVTGYEISKRSGVPRSMIYEVLGKLLDKGAIYTVPSEPVKYAPVPATELMNRLRKSYEQSFDYLEHALSGMESEREVDVIWHVRSDQRVIDEMNDMIENAKEELWLSVWEPQVPPIHPAIQQRVQAGVSVFSILFGAPEIELGNTYHHNYMTPDVVEQRMGGHLTIVSRDGEEVLIASFSNHAPAWAVKTRDPALVLVATEYIRHDIMVEEVTREYGPERLDRLWRTKPDLVHVVTGLRFNAE</sequence>
<dbReference type="SUPFAM" id="SSF46785">
    <property type="entry name" value="Winged helix' DNA-binding domain"/>
    <property type="match status" value="1"/>
</dbReference>
<feature type="domain" description="Transcription regulator TrmB C-terminal" evidence="2">
    <location>
        <begin position="108"/>
        <end position="226"/>
    </location>
</feature>
<dbReference type="PANTHER" id="PTHR34293">
    <property type="entry name" value="HTH-TYPE TRANSCRIPTIONAL REGULATOR TRMBL2"/>
    <property type="match status" value="1"/>
</dbReference>
<dbReference type="EMBL" id="JAMDLW010000015">
    <property type="protein sequence ID" value="MCY9520444.1"/>
    <property type="molecule type" value="Genomic_DNA"/>
</dbReference>
<reference evidence="3 4" key="1">
    <citation type="submission" date="2022-05" db="EMBL/GenBank/DDBJ databases">
        <title>Genome Sequencing of Bee-Associated Microbes.</title>
        <authorList>
            <person name="Dunlap C."/>
        </authorList>
    </citation>
    <scope>NUCLEOTIDE SEQUENCE [LARGE SCALE GENOMIC DNA]</scope>
    <source>
        <strain evidence="3 4">NRRL NRS-1438</strain>
    </source>
</reference>
<evidence type="ECO:0000259" key="2">
    <source>
        <dbReference type="Pfam" id="PF11495"/>
    </source>
</evidence>
<name>A0ABT4DSX3_9BACL</name>
<dbReference type="InterPro" id="IPR051797">
    <property type="entry name" value="TrmB-like"/>
</dbReference>
<gene>
    <name evidence="3" type="ORF">M5X09_12235</name>
</gene>
<dbReference type="RefSeq" id="WP_087431954.1">
    <property type="nucleotide sequence ID" value="NZ_JAMDLV010000035.1"/>
</dbReference>
<evidence type="ECO:0000313" key="3">
    <source>
        <dbReference type="EMBL" id="MCY9520444.1"/>
    </source>
</evidence>
<keyword evidence="4" id="KW-1185">Reference proteome</keyword>
<evidence type="ECO:0000259" key="1">
    <source>
        <dbReference type="Pfam" id="PF01978"/>
    </source>
</evidence>
<dbReference type="Pfam" id="PF01978">
    <property type="entry name" value="TrmB"/>
    <property type="match status" value="1"/>
</dbReference>
<proteinExistence type="predicted"/>
<dbReference type="InterPro" id="IPR036388">
    <property type="entry name" value="WH-like_DNA-bd_sf"/>
</dbReference>
<feature type="domain" description="Transcription regulator TrmB N-terminal" evidence="1">
    <location>
        <begin position="8"/>
        <end position="74"/>
    </location>
</feature>
<dbReference type="InterPro" id="IPR002831">
    <property type="entry name" value="Tscrpt_reg_TrmB_N"/>
</dbReference>
<dbReference type="Gene3D" id="1.10.10.10">
    <property type="entry name" value="Winged helix-like DNA-binding domain superfamily/Winged helix DNA-binding domain"/>
    <property type="match status" value="1"/>
</dbReference>
<dbReference type="InterPro" id="IPR021586">
    <property type="entry name" value="Tscrpt_reg_TrmB_C"/>
</dbReference>
<organism evidence="3 4">
    <name type="scientific">Paenibacillus apiarius</name>
    <dbReference type="NCBI Taxonomy" id="46240"/>
    <lineage>
        <taxon>Bacteria</taxon>
        <taxon>Bacillati</taxon>
        <taxon>Bacillota</taxon>
        <taxon>Bacilli</taxon>
        <taxon>Bacillales</taxon>
        <taxon>Paenibacillaceae</taxon>
        <taxon>Paenibacillus</taxon>
    </lineage>
</organism>
<dbReference type="CDD" id="cd09124">
    <property type="entry name" value="PLDc_like_TrmB_middle"/>
    <property type="match status" value="1"/>
</dbReference>
<dbReference type="Proteomes" id="UP001207626">
    <property type="component" value="Unassembled WGS sequence"/>
</dbReference>
<dbReference type="PANTHER" id="PTHR34293:SF1">
    <property type="entry name" value="HTH-TYPE TRANSCRIPTIONAL REGULATOR TRMBL2"/>
    <property type="match status" value="1"/>
</dbReference>
<comment type="caution">
    <text evidence="3">The sequence shown here is derived from an EMBL/GenBank/DDBJ whole genome shotgun (WGS) entry which is preliminary data.</text>
</comment>
<protein>
    <submittedName>
        <fullName evidence="3">TrmB family transcriptional regulator</fullName>
    </submittedName>
</protein>
<dbReference type="Pfam" id="PF11495">
    <property type="entry name" value="Regulator_TrmB"/>
    <property type="match status" value="1"/>
</dbReference>
<dbReference type="InterPro" id="IPR036390">
    <property type="entry name" value="WH_DNA-bd_sf"/>
</dbReference>
<evidence type="ECO:0000313" key="4">
    <source>
        <dbReference type="Proteomes" id="UP001207626"/>
    </source>
</evidence>